<comment type="catalytic activity">
    <reaction evidence="4">
        <text>N-terminal L-lysyl-[protein] + L-leucyl-tRNA(Leu) = N-terminal L-leucyl-L-lysyl-[protein] + tRNA(Leu) + H(+)</text>
        <dbReference type="Rhea" id="RHEA:12340"/>
        <dbReference type="Rhea" id="RHEA-COMP:9613"/>
        <dbReference type="Rhea" id="RHEA-COMP:9622"/>
        <dbReference type="Rhea" id="RHEA-COMP:12670"/>
        <dbReference type="Rhea" id="RHEA-COMP:12671"/>
        <dbReference type="ChEBI" id="CHEBI:15378"/>
        <dbReference type="ChEBI" id="CHEBI:65249"/>
        <dbReference type="ChEBI" id="CHEBI:78442"/>
        <dbReference type="ChEBI" id="CHEBI:78494"/>
        <dbReference type="ChEBI" id="CHEBI:133043"/>
        <dbReference type="EC" id="2.3.2.6"/>
    </reaction>
</comment>
<feature type="compositionally biased region" description="Low complexity" evidence="5">
    <location>
        <begin position="59"/>
        <end position="68"/>
    </location>
</feature>
<evidence type="ECO:0000256" key="2">
    <source>
        <dbReference type="ARBA" id="ARBA00022679"/>
    </source>
</evidence>
<dbReference type="InterPro" id="IPR004616">
    <property type="entry name" value="Leu/Phe-tRNA_Trfase"/>
</dbReference>
<dbReference type="EC" id="2.3.2.6" evidence="4"/>
<protein>
    <recommendedName>
        <fullName evidence="4">Leucyl/phenylalanyl-tRNA--protein transferase</fullName>
        <ecNumber evidence="4">2.3.2.6</ecNumber>
    </recommendedName>
    <alternativeName>
        <fullName evidence="4">L/F-transferase</fullName>
    </alternativeName>
    <alternativeName>
        <fullName evidence="4">Leucyltransferase</fullName>
    </alternativeName>
    <alternativeName>
        <fullName evidence="4">Phenyalanyltransferase</fullName>
    </alternativeName>
</protein>
<feature type="region of interest" description="Disordered" evidence="5">
    <location>
        <begin position="49"/>
        <end position="78"/>
    </location>
</feature>
<dbReference type="EMBL" id="JADKCH010000014">
    <property type="protein sequence ID" value="MBK8573231.1"/>
    <property type="molecule type" value="Genomic_DNA"/>
</dbReference>
<dbReference type="Gene3D" id="3.40.630.70">
    <property type="entry name" value="Leucyl/phenylalanyl-tRNA-protein transferase, C-terminal domain"/>
    <property type="match status" value="1"/>
</dbReference>
<comment type="similarity">
    <text evidence="4">Belongs to the L/F-transferase family.</text>
</comment>
<comment type="catalytic activity">
    <reaction evidence="4">
        <text>N-terminal L-arginyl-[protein] + L-leucyl-tRNA(Leu) = N-terminal L-leucyl-L-arginyl-[protein] + tRNA(Leu) + H(+)</text>
        <dbReference type="Rhea" id="RHEA:50416"/>
        <dbReference type="Rhea" id="RHEA-COMP:9613"/>
        <dbReference type="Rhea" id="RHEA-COMP:9622"/>
        <dbReference type="Rhea" id="RHEA-COMP:12672"/>
        <dbReference type="Rhea" id="RHEA-COMP:12673"/>
        <dbReference type="ChEBI" id="CHEBI:15378"/>
        <dbReference type="ChEBI" id="CHEBI:64719"/>
        <dbReference type="ChEBI" id="CHEBI:78442"/>
        <dbReference type="ChEBI" id="CHEBI:78494"/>
        <dbReference type="ChEBI" id="CHEBI:133044"/>
        <dbReference type="EC" id="2.3.2.6"/>
    </reaction>
</comment>
<dbReference type="GO" id="GO:0030163">
    <property type="term" value="P:protein catabolic process"/>
    <property type="evidence" value="ECO:0007669"/>
    <property type="project" value="UniProtKB-UniRule"/>
</dbReference>
<proteinExistence type="inferred from homology"/>
<dbReference type="InterPro" id="IPR016181">
    <property type="entry name" value="Acyl_CoA_acyltransferase"/>
</dbReference>
<dbReference type="GO" id="GO:0005737">
    <property type="term" value="C:cytoplasm"/>
    <property type="evidence" value="ECO:0007669"/>
    <property type="project" value="UniProtKB-SubCell"/>
</dbReference>
<accession>A0A936K6L4</accession>
<dbReference type="Proteomes" id="UP000709959">
    <property type="component" value="Unassembled WGS sequence"/>
</dbReference>
<dbReference type="HAMAP" id="MF_00688">
    <property type="entry name" value="Leu_Phe_trans"/>
    <property type="match status" value="1"/>
</dbReference>
<comment type="catalytic activity">
    <reaction evidence="4">
        <text>L-phenylalanyl-tRNA(Phe) + an N-terminal L-alpha-aminoacyl-[protein] = an N-terminal L-phenylalanyl-L-alpha-aminoacyl-[protein] + tRNA(Phe)</text>
        <dbReference type="Rhea" id="RHEA:43632"/>
        <dbReference type="Rhea" id="RHEA-COMP:9668"/>
        <dbReference type="Rhea" id="RHEA-COMP:9699"/>
        <dbReference type="Rhea" id="RHEA-COMP:10636"/>
        <dbReference type="Rhea" id="RHEA-COMP:10637"/>
        <dbReference type="ChEBI" id="CHEBI:78442"/>
        <dbReference type="ChEBI" id="CHEBI:78531"/>
        <dbReference type="ChEBI" id="CHEBI:78597"/>
        <dbReference type="ChEBI" id="CHEBI:83561"/>
        <dbReference type="EC" id="2.3.2.6"/>
    </reaction>
</comment>
<dbReference type="PANTHER" id="PTHR30098:SF2">
    <property type="entry name" value="LEUCYL_PHENYLALANYL-TRNA--PROTEIN TRANSFERASE"/>
    <property type="match status" value="1"/>
</dbReference>
<keyword evidence="3 4" id="KW-0012">Acyltransferase</keyword>
<comment type="function">
    <text evidence="4">Functions in the N-end rule pathway of protein degradation where it conjugates Leu, Phe and, less efficiently, Met from aminoacyl-tRNAs to the N-termini of proteins containing an N-terminal arginine or lysine.</text>
</comment>
<dbReference type="InterPro" id="IPR042203">
    <property type="entry name" value="Leu/Phe-tRNA_Trfase_C"/>
</dbReference>
<feature type="compositionally biased region" description="Pro residues" evidence="5">
    <location>
        <begin position="69"/>
        <end position="78"/>
    </location>
</feature>
<comment type="subcellular location">
    <subcellularLocation>
        <location evidence="4">Cytoplasm</location>
    </subcellularLocation>
</comment>
<evidence type="ECO:0000256" key="5">
    <source>
        <dbReference type="SAM" id="MobiDB-lite"/>
    </source>
</evidence>
<dbReference type="GO" id="GO:0008914">
    <property type="term" value="F:leucyl-tRNA--protein transferase activity"/>
    <property type="evidence" value="ECO:0007669"/>
    <property type="project" value="UniProtKB-UniRule"/>
</dbReference>
<organism evidence="6 7">
    <name type="scientific">Candidatus Geothrix odensensis</name>
    <dbReference type="NCBI Taxonomy" id="2954440"/>
    <lineage>
        <taxon>Bacteria</taxon>
        <taxon>Pseudomonadati</taxon>
        <taxon>Acidobacteriota</taxon>
        <taxon>Holophagae</taxon>
        <taxon>Holophagales</taxon>
        <taxon>Holophagaceae</taxon>
        <taxon>Geothrix</taxon>
    </lineage>
</organism>
<dbReference type="AlphaFoldDB" id="A0A936K6L4"/>
<name>A0A936K6L4_9BACT</name>
<dbReference type="SUPFAM" id="SSF55729">
    <property type="entry name" value="Acyl-CoA N-acyltransferases (Nat)"/>
    <property type="match status" value="1"/>
</dbReference>
<dbReference type="PANTHER" id="PTHR30098">
    <property type="entry name" value="LEUCYL/PHENYLALANYL-TRNA--PROTEIN TRANSFERASE"/>
    <property type="match status" value="1"/>
</dbReference>
<evidence type="ECO:0000313" key="6">
    <source>
        <dbReference type="EMBL" id="MBK8573231.1"/>
    </source>
</evidence>
<evidence type="ECO:0000256" key="4">
    <source>
        <dbReference type="HAMAP-Rule" id="MF_00688"/>
    </source>
</evidence>
<evidence type="ECO:0000256" key="1">
    <source>
        <dbReference type="ARBA" id="ARBA00022490"/>
    </source>
</evidence>
<dbReference type="Gene3D" id="3.30.70.3550">
    <property type="entry name" value="Leucyl/phenylalanyl-tRNA-protein transferase, N-terminal domain"/>
    <property type="match status" value="1"/>
</dbReference>
<sequence length="225" mass="24004">MPVFRLRSKLVFPDPELAEDGLLAIGGDLSVERLLLAYRSGIFPGTAKAIPSSGGRHGAGPAQARAPAPVRPDPPQPASAPFEIRFDTAFEAVIGHCSRVPRPGQDGTWITPEMQAAYVALHRAGYAHSVEAWRDGELQGGLYGVSLGGAFFGESMFSLEPEASRAALAALDARLAAWGFSLLDGQLPHEGLVGYGFQSVPRPLFLMELALALKAGDRRGDWSER</sequence>
<keyword evidence="1 4" id="KW-0963">Cytoplasm</keyword>
<keyword evidence="2 4" id="KW-0808">Transferase</keyword>
<reference evidence="6 7" key="1">
    <citation type="submission" date="2020-10" db="EMBL/GenBank/DDBJ databases">
        <title>Connecting structure to function with the recovery of over 1000 high-quality activated sludge metagenome-assembled genomes encoding full-length rRNA genes using long-read sequencing.</title>
        <authorList>
            <person name="Singleton C.M."/>
            <person name="Petriglieri F."/>
            <person name="Kristensen J.M."/>
            <person name="Kirkegaard R.H."/>
            <person name="Michaelsen T.Y."/>
            <person name="Andersen M.H."/>
            <person name="Karst S.M."/>
            <person name="Dueholm M.S."/>
            <person name="Nielsen P.H."/>
            <person name="Albertsen M."/>
        </authorList>
    </citation>
    <scope>NUCLEOTIDE SEQUENCE [LARGE SCALE GENOMIC DNA]</scope>
    <source>
        <strain evidence="6">OdNE_18-Q3-R46-58_MAXAC.008</strain>
    </source>
</reference>
<dbReference type="Pfam" id="PF03588">
    <property type="entry name" value="Leu_Phe_trans"/>
    <property type="match status" value="1"/>
</dbReference>
<evidence type="ECO:0000256" key="3">
    <source>
        <dbReference type="ARBA" id="ARBA00023315"/>
    </source>
</evidence>
<comment type="caution">
    <text evidence="6">The sequence shown here is derived from an EMBL/GenBank/DDBJ whole genome shotgun (WGS) entry which is preliminary data.</text>
</comment>
<dbReference type="InterPro" id="IPR042221">
    <property type="entry name" value="Leu/Phe-tRNA_Trfase_N"/>
</dbReference>
<evidence type="ECO:0000313" key="7">
    <source>
        <dbReference type="Proteomes" id="UP000709959"/>
    </source>
</evidence>
<gene>
    <name evidence="4" type="primary">aat</name>
    <name evidence="6" type="ORF">IPN91_11430</name>
</gene>